<dbReference type="EMBL" id="JAQQAF010000001">
    <property type="protein sequence ID" value="KAJ8510604.1"/>
    <property type="molecule type" value="Genomic_DNA"/>
</dbReference>
<evidence type="ECO:0000313" key="1">
    <source>
        <dbReference type="EMBL" id="KAJ8510604.1"/>
    </source>
</evidence>
<proteinExistence type="predicted"/>
<keyword evidence="2" id="KW-1185">Reference proteome</keyword>
<name>A0AAV8RKH0_ENSVE</name>
<organism evidence="1 2">
    <name type="scientific">Ensete ventricosum</name>
    <name type="common">Abyssinian banana</name>
    <name type="synonym">Musa ensete</name>
    <dbReference type="NCBI Taxonomy" id="4639"/>
    <lineage>
        <taxon>Eukaryota</taxon>
        <taxon>Viridiplantae</taxon>
        <taxon>Streptophyta</taxon>
        <taxon>Embryophyta</taxon>
        <taxon>Tracheophyta</taxon>
        <taxon>Spermatophyta</taxon>
        <taxon>Magnoliopsida</taxon>
        <taxon>Liliopsida</taxon>
        <taxon>Zingiberales</taxon>
        <taxon>Musaceae</taxon>
        <taxon>Ensete</taxon>
    </lineage>
</organism>
<dbReference type="AlphaFoldDB" id="A0AAV8RKH0"/>
<evidence type="ECO:0000313" key="2">
    <source>
        <dbReference type="Proteomes" id="UP001222027"/>
    </source>
</evidence>
<dbReference type="Proteomes" id="UP001222027">
    <property type="component" value="Unassembled WGS sequence"/>
</dbReference>
<comment type="caution">
    <text evidence="1">The sequence shown here is derived from an EMBL/GenBank/DDBJ whole genome shotgun (WGS) entry which is preliminary data.</text>
</comment>
<gene>
    <name evidence="1" type="ORF">OPV22_001038</name>
</gene>
<reference evidence="1 2" key="1">
    <citation type="submission" date="2022-12" db="EMBL/GenBank/DDBJ databases">
        <title>Chromosome-scale assembly of the Ensete ventricosum genome.</title>
        <authorList>
            <person name="Dussert Y."/>
            <person name="Stocks J."/>
            <person name="Wendawek A."/>
            <person name="Woldeyes F."/>
            <person name="Nichols R.A."/>
            <person name="Borrell J.S."/>
        </authorList>
    </citation>
    <scope>NUCLEOTIDE SEQUENCE [LARGE SCALE GENOMIC DNA]</scope>
    <source>
        <strain evidence="2">cv. Maze</strain>
        <tissue evidence="1">Seeds</tissue>
    </source>
</reference>
<protein>
    <submittedName>
        <fullName evidence="1">Uncharacterized protein</fullName>
    </submittedName>
</protein>
<accession>A0AAV8RKH0</accession>
<sequence>MASSLVAVVSNLSGLARATLRQSAPPPPRSPSRCGILFGYGFSACYLMKYQANSVNTLVNMSPLLKHL</sequence>